<dbReference type="Gene3D" id="1.10.260.40">
    <property type="entry name" value="lambda repressor-like DNA-binding domains"/>
    <property type="match status" value="1"/>
</dbReference>
<name>A0A7Y0ET85_9BIFI</name>
<evidence type="ECO:0000259" key="2">
    <source>
        <dbReference type="PROSITE" id="PS50943"/>
    </source>
</evidence>
<comment type="caution">
    <text evidence="3">The sequence shown here is derived from an EMBL/GenBank/DDBJ whole genome shotgun (WGS) entry which is preliminary data.</text>
</comment>
<proteinExistence type="predicted"/>
<sequence length="100" mass="10992">MSTSTTTTDEFLSTPGEILSEEFMQPLGITGYRLAKAINVSQTAISEIINGKRAITIPMAYRLAKAFGTTPEFWVNLQRDYDLLSFDSSQLGDIQPLVSA</sequence>
<dbReference type="GO" id="GO:0003677">
    <property type="term" value="F:DNA binding"/>
    <property type="evidence" value="ECO:0007669"/>
    <property type="project" value="UniProtKB-KW"/>
</dbReference>
<dbReference type="EMBL" id="JAAIIF010000005">
    <property type="protein sequence ID" value="NMM95578.1"/>
    <property type="molecule type" value="Genomic_DNA"/>
</dbReference>
<gene>
    <name evidence="3" type="ORF">G1C98_0314</name>
</gene>
<dbReference type="InterPro" id="IPR001387">
    <property type="entry name" value="Cro/C1-type_HTH"/>
</dbReference>
<dbReference type="RefSeq" id="WP_169078625.1">
    <property type="nucleotide sequence ID" value="NZ_JAAIIF010000005.1"/>
</dbReference>
<keyword evidence="4" id="KW-1185">Reference proteome</keyword>
<dbReference type="InterPro" id="IPR013430">
    <property type="entry name" value="Toxin_antidote_HigA"/>
</dbReference>
<evidence type="ECO:0000313" key="4">
    <source>
        <dbReference type="Proteomes" id="UP000529710"/>
    </source>
</evidence>
<dbReference type="PROSITE" id="PS50943">
    <property type="entry name" value="HTH_CROC1"/>
    <property type="match status" value="1"/>
</dbReference>
<feature type="domain" description="HTH cro/C1-type" evidence="2">
    <location>
        <begin position="34"/>
        <end position="74"/>
    </location>
</feature>
<dbReference type="CDD" id="cd00093">
    <property type="entry name" value="HTH_XRE"/>
    <property type="match status" value="1"/>
</dbReference>
<reference evidence="3 4" key="1">
    <citation type="submission" date="2020-02" db="EMBL/GenBank/DDBJ databases">
        <title>Characterization of phylogenetic diversity of novel bifidobacterial species isolated in Czech ZOOs.</title>
        <authorList>
            <person name="Lugli G.A."/>
            <person name="Vera N.B."/>
            <person name="Ventura M."/>
        </authorList>
    </citation>
    <scope>NUCLEOTIDE SEQUENCE [LARGE SCALE GENOMIC DNA]</scope>
    <source>
        <strain evidence="3 4">DSM 109960</strain>
    </source>
</reference>
<organism evidence="3 4">
    <name type="scientific">Bifidobacterium erythrocebi</name>
    <dbReference type="NCBI Taxonomy" id="2675325"/>
    <lineage>
        <taxon>Bacteria</taxon>
        <taxon>Bacillati</taxon>
        <taxon>Actinomycetota</taxon>
        <taxon>Actinomycetes</taxon>
        <taxon>Bifidobacteriales</taxon>
        <taxon>Bifidobacteriaceae</taxon>
        <taxon>Bifidobacterium</taxon>
    </lineage>
</organism>
<protein>
    <submittedName>
        <fullName evidence="3">Plasmid maintenance system antidote protein</fullName>
    </submittedName>
</protein>
<evidence type="ECO:0000313" key="3">
    <source>
        <dbReference type="EMBL" id="NMM95578.1"/>
    </source>
</evidence>
<accession>A0A7Y0ET85</accession>
<dbReference type="PANTHER" id="PTHR36924:SF1">
    <property type="entry name" value="ANTITOXIN HIGA-1"/>
    <property type="match status" value="1"/>
</dbReference>
<dbReference type="SMART" id="SM00530">
    <property type="entry name" value="HTH_XRE"/>
    <property type="match status" value="1"/>
</dbReference>
<keyword evidence="1" id="KW-0238">DNA-binding</keyword>
<dbReference type="InterPro" id="IPR010982">
    <property type="entry name" value="Lambda_DNA-bd_dom_sf"/>
</dbReference>
<dbReference type="PANTHER" id="PTHR36924">
    <property type="entry name" value="ANTITOXIN HIGA-1"/>
    <property type="match status" value="1"/>
</dbReference>
<dbReference type="Proteomes" id="UP000529710">
    <property type="component" value="Unassembled WGS sequence"/>
</dbReference>
<dbReference type="NCBIfam" id="TIGR02607">
    <property type="entry name" value="antidote_HigA"/>
    <property type="match status" value="1"/>
</dbReference>
<dbReference type="Pfam" id="PF01381">
    <property type="entry name" value="HTH_3"/>
    <property type="match status" value="1"/>
</dbReference>
<dbReference type="AlphaFoldDB" id="A0A7Y0ET85"/>
<dbReference type="SUPFAM" id="SSF47413">
    <property type="entry name" value="lambda repressor-like DNA-binding domains"/>
    <property type="match status" value="1"/>
</dbReference>
<evidence type="ECO:0000256" key="1">
    <source>
        <dbReference type="ARBA" id="ARBA00023125"/>
    </source>
</evidence>